<evidence type="ECO:0000313" key="2">
    <source>
        <dbReference type="EMBL" id="WOZ57444.1"/>
    </source>
</evidence>
<feature type="transmembrane region" description="Helical" evidence="1">
    <location>
        <begin position="46"/>
        <end position="68"/>
    </location>
</feature>
<protein>
    <recommendedName>
        <fullName evidence="4">TMhelix containing protein</fullName>
    </recommendedName>
</protein>
<organism evidence="2 3">
    <name type="scientific">Pseudomonas phage vB_PseuGesM_254</name>
    <dbReference type="NCBI Taxonomy" id="3092638"/>
    <lineage>
        <taxon>Viruses</taxon>
        <taxon>Duplodnaviria</taxon>
        <taxon>Heunggongvirae</taxon>
        <taxon>Uroviricota</taxon>
        <taxon>Caudoviricetes</taxon>
        <taxon>Vandenendeviridae</taxon>
        <taxon>Chemalvirus</taxon>
        <taxon>Chemalvirus PseuGes254</taxon>
    </lineage>
</organism>
<keyword evidence="3" id="KW-1185">Reference proteome</keyword>
<reference evidence="3" key="1">
    <citation type="submission" date="2024-05" db="EMBL/GenBank/DDBJ databases">
        <authorList>
            <person name="Tikunov A.Y."/>
            <person name="Morozova V.V."/>
            <person name="Kozlova Y.N."/>
            <person name="Tikunova N.V."/>
            <person name="Babkin I.V."/>
        </authorList>
    </citation>
    <scope>NUCLEOTIDE SEQUENCE [LARGE SCALE GENOMIC DNA]</scope>
</reference>
<accession>A0AAX4G6E7</accession>
<keyword evidence="1" id="KW-0472">Membrane</keyword>
<dbReference type="EMBL" id="OR575930">
    <property type="protein sequence ID" value="WOZ57444.1"/>
    <property type="molecule type" value="Genomic_DNA"/>
</dbReference>
<feature type="transmembrane region" description="Helical" evidence="1">
    <location>
        <begin position="6"/>
        <end position="25"/>
    </location>
</feature>
<keyword evidence="1" id="KW-0812">Transmembrane</keyword>
<proteinExistence type="predicted"/>
<dbReference type="Proteomes" id="UP001305174">
    <property type="component" value="Segment"/>
</dbReference>
<keyword evidence="1" id="KW-1133">Transmembrane helix</keyword>
<evidence type="ECO:0008006" key="4">
    <source>
        <dbReference type="Google" id="ProtNLM"/>
    </source>
</evidence>
<sequence length="77" mass="8736">MGWVYFTLYILIAVAVSVGSTIYYWKKFPNRYSPEKPCTDNKGSGIFTGVFWPVGLPILVLCIIYSKIVDLAVERVK</sequence>
<evidence type="ECO:0000313" key="3">
    <source>
        <dbReference type="Proteomes" id="UP001305174"/>
    </source>
</evidence>
<name>A0AAX4G6E7_9CAUD</name>
<evidence type="ECO:0000256" key="1">
    <source>
        <dbReference type="SAM" id="Phobius"/>
    </source>
</evidence>